<feature type="domain" description="DUF1835" evidence="1">
    <location>
        <begin position="69"/>
        <end position="190"/>
    </location>
</feature>
<dbReference type="Proteomes" id="UP000182062">
    <property type="component" value="Unassembled WGS sequence"/>
</dbReference>
<dbReference type="AlphaFoldDB" id="A0A1J6WXK1"/>
<reference evidence="3 4" key="1">
    <citation type="submission" date="2016-09" db="EMBL/GenBank/DDBJ databases">
        <title>Bacillus aquimaris SAMM genome sequence reveals colonization and biosurfactant production capacities.</title>
        <authorList>
            <person name="Waghmode S.R."/>
            <person name="Suryavanshi M.V."/>
        </authorList>
    </citation>
    <scope>NUCLEOTIDE SEQUENCE [LARGE SCALE GENOMIC DNA]</scope>
    <source>
        <strain evidence="3 4">SAMM</strain>
    </source>
</reference>
<evidence type="ECO:0000259" key="2">
    <source>
        <dbReference type="Pfam" id="PF12395"/>
    </source>
</evidence>
<dbReference type="OrthoDB" id="343110at2"/>
<dbReference type="InterPro" id="IPR014973">
    <property type="entry name" value="DUF1835"/>
</dbReference>
<dbReference type="Pfam" id="PF12395">
    <property type="entry name" value="DUF3658"/>
    <property type="match status" value="1"/>
</dbReference>
<name>A0A1J6WXK1_9BACI</name>
<evidence type="ECO:0000313" key="4">
    <source>
        <dbReference type="Proteomes" id="UP000182062"/>
    </source>
</evidence>
<evidence type="ECO:0008006" key="5">
    <source>
        <dbReference type="Google" id="ProtNLM"/>
    </source>
</evidence>
<evidence type="ECO:0000259" key="1">
    <source>
        <dbReference type="Pfam" id="PF08874"/>
    </source>
</evidence>
<proteinExistence type="predicted"/>
<sequence length="340" mass="39712">MTKIRKKINALNDSDAKSVLMLTATNLYRVSGGDGSFTSEECIEELTRLYNSIPEPQGDFEKNTHYKTIHIVFGDSTAGSVRIVLKEMGWQDEEKVIAFSDVFSIGPVWQLHEKGLSNRYEWLENHINMDDEMLDSYQDNFKHTVSEINAIPSDTPIIIWSGENAHEQTALRYVLYLLKEKTNDIFVMDTTTNYKNQFGVPETEFFPLHTGEISPDKLTLIYEKDRKHNSLTHTDRNKFQQEWVQLSSKQEVLRIWKDKKIESVEESYYDDLIIDTARKIHIENNNEFIKSARLIGEVMGRLNQYVGDPFFEYRLRHLLMNGMFEIEGVPKARYYSVKLR</sequence>
<feature type="domain" description="DUF3658" evidence="2">
    <location>
        <begin position="228"/>
        <end position="334"/>
    </location>
</feature>
<accession>A0A1J6WXK1</accession>
<keyword evidence="4" id="KW-1185">Reference proteome</keyword>
<protein>
    <recommendedName>
        <fullName evidence="5">DUF1835 domain-containing protein</fullName>
    </recommendedName>
</protein>
<gene>
    <name evidence="3" type="ORF">BHE18_03050</name>
</gene>
<dbReference type="Pfam" id="PF08874">
    <property type="entry name" value="DUF1835"/>
    <property type="match status" value="1"/>
</dbReference>
<comment type="caution">
    <text evidence="3">The sequence shown here is derived from an EMBL/GenBank/DDBJ whole genome shotgun (WGS) entry which is preliminary data.</text>
</comment>
<organism evidence="3 4">
    <name type="scientific">Rossellomorea aquimaris</name>
    <dbReference type="NCBI Taxonomy" id="189382"/>
    <lineage>
        <taxon>Bacteria</taxon>
        <taxon>Bacillati</taxon>
        <taxon>Bacillota</taxon>
        <taxon>Bacilli</taxon>
        <taxon>Bacillales</taxon>
        <taxon>Bacillaceae</taxon>
        <taxon>Rossellomorea</taxon>
    </lineage>
</organism>
<dbReference type="EMBL" id="MINN01000074">
    <property type="protein sequence ID" value="OIU72575.1"/>
    <property type="molecule type" value="Genomic_DNA"/>
</dbReference>
<evidence type="ECO:0000313" key="3">
    <source>
        <dbReference type="EMBL" id="OIU72575.1"/>
    </source>
</evidence>
<dbReference type="InterPro" id="IPR022123">
    <property type="entry name" value="DUF3658"/>
</dbReference>